<proteinExistence type="predicted"/>
<evidence type="ECO:0000313" key="2">
    <source>
        <dbReference type="Proteomes" id="UP000237632"/>
    </source>
</evidence>
<reference evidence="1 2" key="1">
    <citation type="submission" date="2018-03" db="EMBL/GenBank/DDBJ databases">
        <authorList>
            <person name="Nguyen K."/>
            <person name="Fouts D."/>
            <person name="Sutton G."/>
        </authorList>
    </citation>
    <scope>NUCLEOTIDE SEQUENCE [LARGE SCALE GENOMIC DNA]</scope>
    <source>
        <strain evidence="1 2">AU3578</strain>
    </source>
</reference>
<protein>
    <submittedName>
        <fullName evidence="1">Uncharacterized protein</fullName>
    </submittedName>
</protein>
<gene>
    <name evidence="1" type="ORF">C6T65_04225</name>
</gene>
<dbReference type="EMBL" id="PVHK01000028">
    <property type="protein sequence ID" value="PRH43592.1"/>
    <property type="molecule type" value="Genomic_DNA"/>
</dbReference>
<accession>A0AA44Y7V2</accession>
<comment type="caution">
    <text evidence="1">The sequence shown here is derived from an EMBL/GenBank/DDBJ whole genome shotgun (WGS) entry which is preliminary data.</text>
</comment>
<evidence type="ECO:0000313" key="1">
    <source>
        <dbReference type="EMBL" id="PRH43592.1"/>
    </source>
</evidence>
<organism evidence="1 2">
    <name type="scientific">Burkholderia vietnamiensis</name>
    <dbReference type="NCBI Taxonomy" id="60552"/>
    <lineage>
        <taxon>Bacteria</taxon>
        <taxon>Pseudomonadati</taxon>
        <taxon>Pseudomonadota</taxon>
        <taxon>Betaproteobacteria</taxon>
        <taxon>Burkholderiales</taxon>
        <taxon>Burkholderiaceae</taxon>
        <taxon>Burkholderia</taxon>
        <taxon>Burkholderia cepacia complex</taxon>
    </lineage>
</organism>
<name>A0AA44Y7V2_BURVI</name>
<dbReference type="AlphaFoldDB" id="A0AA44Y7V2"/>
<sequence>MLRAAGRWTVAAARSVRQAGSGAHRGARDAGEWLPTPANADQLVCPANAADADRLVVYPANATDAASVADAAN</sequence>
<dbReference type="Proteomes" id="UP000237632">
    <property type="component" value="Unassembled WGS sequence"/>
</dbReference>